<evidence type="ECO:0000313" key="3">
    <source>
        <dbReference type="Proteomes" id="UP000516314"/>
    </source>
</evidence>
<proteinExistence type="predicted"/>
<evidence type="ECO:0000256" key="1">
    <source>
        <dbReference type="SAM" id="MobiDB-lite"/>
    </source>
</evidence>
<gene>
    <name evidence="2" type="ORF">AT9943_LOCUS11202</name>
</gene>
<evidence type="ECO:0000313" key="2">
    <source>
        <dbReference type="EMBL" id="CAD5323243.1"/>
    </source>
</evidence>
<accession>A0A7G2EIY5</accession>
<feature type="region of interest" description="Disordered" evidence="1">
    <location>
        <begin position="45"/>
        <end position="67"/>
    </location>
</feature>
<feature type="region of interest" description="Disordered" evidence="1">
    <location>
        <begin position="1"/>
        <end position="28"/>
    </location>
</feature>
<name>A0A7G2EIY5_ARATH</name>
<dbReference type="AlphaFoldDB" id="A0A7G2EIY5"/>
<dbReference type="InterPro" id="IPR012675">
    <property type="entry name" value="Beta-grasp_dom_sf"/>
</dbReference>
<reference evidence="2 3" key="1">
    <citation type="submission" date="2020-09" db="EMBL/GenBank/DDBJ databases">
        <authorList>
            <person name="Ashkenazy H."/>
        </authorList>
    </citation>
    <scope>NUCLEOTIDE SEQUENCE [LARGE SCALE GENOMIC DNA]</scope>
    <source>
        <strain evidence="3">cv. Cdm-0</strain>
    </source>
</reference>
<dbReference type="Gene3D" id="3.10.20.30">
    <property type="match status" value="1"/>
</dbReference>
<organism evidence="2 3">
    <name type="scientific">Arabidopsis thaliana</name>
    <name type="common">Mouse-ear cress</name>
    <dbReference type="NCBI Taxonomy" id="3702"/>
    <lineage>
        <taxon>Eukaryota</taxon>
        <taxon>Viridiplantae</taxon>
        <taxon>Streptophyta</taxon>
        <taxon>Embryophyta</taxon>
        <taxon>Tracheophyta</taxon>
        <taxon>Spermatophyta</taxon>
        <taxon>Magnoliopsida</taxon>
        <taxon>eudicotyledons</taxon>
        <taxon>Gunneridae</taxon>
        <taxon>Pentapetalae</taxon>
        <taxon>rosids</taxon>
        <taxon>malvids</taxon>
        <taxon>Brassicales</taxon>
        <taxon>Brassicaceae</taxon>
        <taxon>Camelineae</taxon>
        <taxon>Arabidopsis</taxon>
    </lineage>
</organism>
<sequence length="148" mass="16385">MGSVQLSGSGLVASLPPNHSFSHKTKLNKPNSYFFRSKHNAARTKTVRAISTAPASQPPAADEPDEPPAVDFAFVHIVNGKELLNPRTDIEKEKLKRKPKNWRLACQTNVGNPDSTGLVVIQQLPEWKAHEWNIPKNIPNDDDLETST</sequence>
<dbReference type="Proteomes" id="UP000516314">
    <property type="component" value="Chromosome 3"/>
</dbReference>
<dbReference type="EMBL" id="LR881468">
    <property type="protein sequence ID" value="CAD5323243.1"/>
    <property type="molecule type" value="Genomic_DNA"/>
</dbReference>
<protein>
    <submittedName>
        <fullName evidence="2">(thale cress) hypothetical protein</fullName>
    </submittedName>
</protein>